<evidence type="ECO:0000313" key="14">
    <source>
        <dbReference type="Proteomes" id="UP000546642"/>
    </source>
</evidence>
<dbReference type="GO" id="GO:0061630">
    <property type="term" value="F:ubiquitin protein ligase activity"/>
    <property type="evidence" value="ECO:0007669"/>
    <property type="project" value="UniProtKB-EC"/>
</dbReference>
<sequence>MLLAIGVVLLIGAAILAPLAFRAVRRWSLQRGIAEARPRALATCAGRLVTVSGTAVPGPGGVIESGLASAECVWHGHEVLRHYWALTRNAETTERDRERASDSIADYGSTELFGIVGPGSSGEDRPVLIDPEDAALSGAHMCLQRVVGRPQPGVPAPADDLLPRVKSRISGLFRGETIEFEYREWVLRPGDPIVVHGRLEIRDGRPVITAPLDGRLRIEQGTDRPEAPSAHRATDALLLSGSAVVTACTGVLLVLAGA</sequence>
<evidence type="ECO:0000256" key="5">
    <source>
        <dbReference type="ARBA" id="ARBA00022692"/>
    </source>
</evidence>
<keyword evidence="9" id="KW-0862">Zinc</keyword>
<keyword evidence="5" id="KW-0812">Transmembrane</keyword>
<evidence type="ECO:0000256" key="11">
    <source>
        <dbReference type="ARBA" id="ARBA00023136"/>
    </source>
</evidence>
<name>A0A7W9YKK1_9ACTN</name>
<dbReference type="RefSeq" id="WP_184077575.1">
    <property type="nucleotide sequence ID" value="NZ_JACHDS010000001.1"/>
</dbReference>
<keyword evidence="11" id="KW-0472">Membrane</keyword>
<evidence type="ECO:0000256" key="3">
    <source>
        <dbReference type="ARBA" id="ARBA00012483"/>
    </source>
</evidence>
<evidence type="ECO:0000256" key="6">
    <source>
        <dbReference type="ARBA" id="ARBA00022723"/>
    </source>
</evidence>
<comment type="caution">
    <text evidence="13">The sequence shown here is derived from an EMBL/GenBank/DDBJ whole genome shotgun (WGS) entry which is preliminary data.</text>
</comment>
<dbReference type="GO" id="GO:0016567">
    <property type="term" value="P:protein ubiquitination"/>
    <property type="evidence" value="ECO:0007669"/>
    <property type="project" value="InterPro"/>
</dbReference>
<dbReference type="Pfam" id="PF12483">
    <property type="entry name" value="GIDE"/>
    <property type="match status" value="1"/>
</dbReference>
<evidence type="ECO:0000259" key="12">
    <source>
        <dbReference type="Pfam" id="PF12483"/>
    </source>
</evidence>
<comment type="catalytic activity">
    <reaction evidence="1">
        <text>S-ubiquitinyl-[E2 ubiquitin-conjugating enzyme]-L-cysteine + [acceptor protein]-L-lysine = [E2 ubiquitin-conjugating enzyme]-L-cysteine + N(6)-ubiquitinyl-[acceptor protein]-L-lysine.</text>
        <dbReference type="EC" id="2.3.2.27"/>
    </reaction>
</comment>
<feature type="domain" description="E3 Ubiquitin ligase MUL1-like" evidence="12">
    <location>
        <begin position="94"/>
        <end position="223"/>
    </location>
</feature>
<dbReference type="GO" id="GO:0016020">
    <property type="term" value="C:membrane"/>
    <property type="evidence" value="ECO:0007669"/>
    <property type="project" value="UniProtKB-SubCell"/>
</dbReference>
<accession>A0A7W9YKK1</accession>
<keyword evidence="10" id="KW-1133">Transmembrane helix</keyword>
<keyword evidence="14" id="KW-1185">Reference proteome</keyword>
<dbReference type="AlphaFoldDB" id="A0A7W9YKK1"/>
<evidence type="ECO:0000256" key="1">
    <source>
        <dbReference type="ARBA" id="ARBA00000900"/>
    </source>
</evidence>
<dbReference type="Proteomes" id="UP000546642">
    <property type="component" value="Unassembled WGS sequence"/>
</dbReference>
<dbReference type="GO" id="GO:0008270">
    <property type="term" value="F:zinc ion binding"/>
    <property type="evidence" value="ECO:0007669"/>
    <property type="project" value="UniProtKB-KW"/>
</dbReference>
<keyword evidence="7" id="KW-0863">Zinc-finger</keyword>
<keyword evidence="4" id="KW-0808">Transferase</keyword>
<evidence type="ECO:0000256" key="7">
    <source>
        <dbReference type="ARBA" id="ARBA00022771"/>
    </source>
</evidence>
<evidence type="ECO:0000256" key="9">
    <source>
        <dbReference type="ARBA" id="ARBA00022833"/>
    </source>
</evidence>
<comment type="subcellular location">
    <subcellularLocation>
        <location evidence="2">Membrane</location>
        <topology evidence="2">Multi-pass membrane protein</topology>
    </subcellularLocation>
</comment>
<keyword evidence="6" id="KW-0479">Metal-binding</keyword>
<evidence type="ECO:0000313" key="13">
    <source>
        <dbReference type="EMBL" id="MBB6173889.1"/>
    </source>
</evidence>
<dbReference type="EC" id="2.3.2.27" evidence="3"/>
<organism evidence="13 14">
    <name type="scientific">Nocardiopsis mwathae</name>
    <dbReference type="NCBI Taxonomy" id="1472723"/>
    <lineage>
        <taxon>Bacteria</taxon>
        <taxon>Bacillati</taxon>
        <taxon>Actinomycetota</taxon>
        <taxon>Actinomycetes</taxon>
        <taxon>Streptosporangiales</taxon>
        <taxon>Nocardiopsidaceae</taxon>
        <taxon>Nocardiopsis</taxon>
    </lineage>
</organism>
<keyword evidence="8" id="KW-0833">Ubl conjugation pathway</keyword>
<proteinExistence type="predicted"/>
<reference evidence="13 14" key="1">
    <citation type="submission" date="2020-08" db="EMBL/GenBank/DDBJ databases">
        <title>Sequencing the genomes of 1000 actinobacteria strains.</title>
        <authorList>
            <person name="Klenk H.-P."/>
        </authorList>
    </citation>
    <scope>NUCLEOTIDE SEQUENCE [LARGE SCALE GENOMIC DNA]</scope>
    <source>
        <strain evidence="13 14">DSM 46659</strain>
    </source>
</reference>
<dbReference type="EMBL" id="JACHDS010000001">
    <property type="protein sequence ID" value="MBB6173889.1"/>
    <property type="molecule type" value="Genomic_DNA"/>
</dbReference>
<evidence type="ECO:0000256" key="2">
    <source>
        <dbReference type="ARBA" id="ARBA00004141"/>
    </source>
</evidence>
<evidence type="ECO:0000256" key="4">
    <source>
        <dbReference type="ARBA" id="ARBA00022679"/>
    </source>
</evidence>
<evidence type="ECO:0000256" key="8">
    <source>
        <dbReference type="ARBA" id="ARBA00022786"/>
    </source>
</evidence>
<protein>
    <recommendedName>
        <fullName evidence="3">RING-type E3 ubiquitin transferase</fullName>
        <ecNumber evidence="3">2.3.2.27</ecNumber>
    </recommendedName>
</protein>
<dbReference type="InterPro" id="IPR022170">
    <property type="entry name" value="MUL1-like"/>
</dbReference>
<gene>
    <name evidence="13" type="ORF">HNR23_003949</name>
</gene>
<evidence type="ECO:0000256" key="10">
    <source>
        <dbReference type="ARBA" id="ARBA00022989"/>
    </source>
</evidence>